<protein>
    <submittedName>
        <fullName evidence="2">Thiol:disulfide interchange protein</fullName>
    </submittedName>
</protein>
<accession>A0A3D9C029</accession>
<sequence>MKKLIVLLLIIFGACTYAQGIKFEESKFADILTKAKNENKLVFIDAYTTWCGPCKLMAKNIFVLQSVGDYYNSNFINVKIDMEKGEGRDIAKKYNVFSFPTYLFLDGNGEVVFRSGSSLTEQKLIQVGKDAQDPTKQLALLKKRFNEGEKDPTFLRNLFIVSVEDQEFSNKIVNRYFKGKKNIEREDLKMFENKMDNTDTPLYKIFKERKAEILKLIPQDRYNMMNEYAINSTLLSKYYDEKTKIINEPLYLSEAEKYYGKEKALTLLQSHKISIALKNNDIPTFEKLSLEFLKNYTEIDGNRLAAFALSFFKEVTNRSSLEKAIQWALESVKKGQNYINTETLANLYNKVGNKNDAKIWAEKSIELAKKEGQDSSEAQKLVDSLK</sequence>
<dbReference type="EMBL" id="QNVT01000045">
    <property type="protein sequence ID" value="REC59210.1"/>
    <property type="molecule type" value="Genomic_DNA"/>
</dbReference>
<dbReference type="Gene3D" id="3.40.30.10">
    <property type="entry name" value="Glutaredoxin"/>
    <property type="match status" value="1"/>
</dbReference>
<dbReference type="PANTHER" id="PTHR43601:SF3">
    <property type="entry name" value="THIOREDOXIN, MITOCHONDRIAL"/>
    <property type="match status" value="1"/>
</dbReference>
<dbReference type="CDD" id="cd02947">
    <property type="entry name" value="TRX_family"/>
    <property type="match status" value="1"/>
</dbReference>
<dbReference type="PROSITE" id="PS51352">
    <property type="entry name" value="THIOREDOXIN_2"/>
    <property type="match status" value="1"/>
</dbReference>
<dbReference type="Proteomes" id="UP000256686">
    <property type="component" value="Unassembled WGS sequence"/>
</dbReference>
<dbReference type="AlphaFoldDB" id="A0A3D9C029"/>
<dbReference type="PANTHER" id="PTHR43601">
    <property type="entry name" value="THIOREDOXIN, MITOCHONDRIAL"/>
    <property type="match status" value="1"/>
</dbReference>
<dbReference type="InterPro" id="IPR013766">
    <property type="entry name" value="Thioredoxin_domain"/>
</dbReference>
<keyword evidence="3" id="KW-1185">Reference proteome</keyword>
<dbReference type="InterPro" id="IPR036249">
    <property type="entry name" value="Thioredoxin-like_sf"/>
</dbReference>
<comment type="caution">
    <text evidence="2">The sequence shown here is derived from an EMBL/GenBank/DDBJ whole genome shotgun (WGS) entry which is preliminary data.</text>
</comment>
<dbReference type="Pfam" id="PF13098">
    <property type="entry name" value="Thioredoxin_2"/>
    <property type="match status" value="1"/>
</dbReference>
<gene>
    <name evidence="2" type="ORF">DRF65_27145</name>
</gene>
<name>A0A3D9C029_9FLAO</name>
<dbReference type="InterPro" id="IPR012336">
    <property type="entry name" value="Thioredoxin-like_fold"/>
</dbReference>
<reference evidence="3" key="1">
    <citation type="submission" date="2018-06" db="EMBL/GenBank/DDBJ databases">
        <authorList>
            <person name="Lum Nde A."/>
            <person name="Hugo C."/>
        </authorList>
    </citation>
    <scope>NUCLEOTIDE SEQUENCE [LARGE SCALE GENOMIC DNA]</scope>
    <source>
        <strain evidence="3">1_F178</strain>
    </source>
</reference>
<evidence type="ECO:0000259" key="1">
    <source>
        <dbReference type="PROSITE" id="PS51352"/>
    </source>
</evidence>
<evidence type="ECO:0000313" key="3">
    <source>
        <dbReference type="Proteomes" id="UP000256686"/>
    </source>
</evidence>
<feature type="domain" description="Thioredoxin" evidence="1">
    <location>
        <begin position="3"/>
        <end position="133"/>
    </location>
</feature>
<dbReference type="PROSITE" id="PS51257">
    <property type="entry name" value="PROKAR_LIPOPROTEIN"/>
    <property type="match status" value="1"/>
</dbReference>
<organism evidence="2 3">
    <name type="scientific">Chryseobacterium pennae</name>
    <dbReference type="NCBI Taxonomy" id="2258962"/>
    <lineage>
        <taxon>Bacteria</taxon>
        <taxon>Pseudomonadati</taxon>
        <taxon>Bacteroidota</taxon>
        <taxon>Flavobacteriia</taxon>
        <taxon>Flavobacteriales</taxon>
        <taxon>Weeksellaceae</taxon>
        <taxon>Chryseobacterium group</taxon>
        <taxon>Chryseobacterium</taxon>
    </lineage>
</organism>
<proteinExistence type="predicted"/>
<dbReference type="SUPFAM" id="SSF52833">
    <property type="entry name" value="Thioredoxin-like"/>
    <property type="match status" value="1"/>
</dbReference>
<dbReference type="RefSeq" id="WP_115973835.1">
    <property type="nucleotide sequence ID" value="NZ_QNVT01000045.1"/>
</dbReference>
<evidence type="ECO:0000313" key="2">
    <source>
        <dbReference type="EMBL" id="REC59210.1"/>
    </source>
</evidence>
<dbReference type="GO" id="GO:0045454">
    <property type="term" value="P:cell redox homeostasis"/>
    <property type="evidence" value="ECO:0007669"/>
    <property type="project" value="TreeGrafter"/>
</dbReference>